<dbReference type="CDD" id="cd20646">
    <property type="entry name" value="CYP27A1"/>
    <property type="match status" value="1"/>
</dbReference>
<evidence type="ECO:0000256" key="9">
    <source>
        <dbReference type="SAM" id="MobiDB-lite"/>
    </source>
</evidence>
<dbReference type="GO" id="GO:0005506">
    <property type="term" value="F:iron ion binding"/>
    <property type="evidence" value="ECO:0007669"/>
    <property type="project" value="InterPro"/>
</dbReference>
<reference evidence="11 12" key="1">
    <citation type="journal article" date="2021" name="Cell">
        <title>Tracing the genetic footprints of vertebrate landing in non-teleost ray-finned fishes.</title>
        <authorList>
            <person name="Bi X."/>
            <person name="Wang K."/>
            <person name="Yang L."/>
            <person name="Pan H."/>
            <person name="Jiang H."/>
            <person name="Wei Q."/>
            <person name="Fang M."/>
            <person name="Yu H."/>
            <person name="Zhu C."/>
            <person name="Cai Y."/>
            <person name="He Y."/>
            <person name="Gan X."/>
            <person name="Zeng H."/>
            <person name="Yu D."/>
            <person name="Zhu Y."/>
            <person name="Jiang H."/>
            <person name="Qiu Q."/>
            <person name="Yang H."/>
            <person name="Zhang Y.E."/>
            <person name="Wang W."/>
            <person name="Zhu M."/>
            <person name="He S."/>
            <person name="Zhang G."/>
        </authorList>
    </citation>
    <scope>NUCLEOTIDE SEQUENCE [LARGE SCALE GENOMIC DNA]</scope>
    <source>
        <strain evidence="11">Bchr_013</strain>
    </source>
</reference>
<dbReference type="PRINTS" id="PR00463">
    <property type="entry name" value="EP450I"/>
</dbReference>
<dbReference type="InterPro" id="IPR001128">
    <property type="entry name" value="Cyt_P450"/>
</dbReference>
<dbReference type="PRINTS" id="PR00385">
    <property type="entry name" value="P450"/>
</dbReference>
<feature type="region of interest" description="Disordered" evidence="9">
    <location>
        <begin position="119"/>
        <end position="153"/>
    </location>
</feature>
<gene>
    <name evidence="11" type="primary">Cyp27a1_0</name>
    <name evidence="11" type="ORF">GTO96_0018787</name>
</gene>
<comment type="caution">
    <text evidence="11">The sequence shown here is derived from an EMBL/GenBank/DDBJ whole genome shotgun (WGS) entry which is preliminary data.</text>
</comment>
<keyword evidence="5" id="KW-0560">Oxidoreductase</keyword>
<keyword evidence="3 8" id="KW-0349">Heme</keyword>
<keyword evidence="12" id="KW-1185">Reference proteome</keyword>
<dbReference type="InterPro" id="IPR017972">
    <property type="entry name" value="Cyt_P450_CS"/>
</dbReference>
<dbReference type="GO" id="GO:0020037">
    <property type="term" value="F:heme binding"/>
    <property type="evidence" value="ECO:0007669"/>
    <property type="project" value="InterPro"/>
</dbReference>
<feature type="domain" description="Transcription elongation factor Eaf N-terminal" evidence="10">
    <location>
        <begin position="66"/>
        <end position="107"/>
    </location>
</feature>
<name>A0A8X8BMN4_POLSE</name>
<evidence type="ECO:0000256" key="3">
    <source>
        <dbReference type="ARBA" id="ARBA00022617"/>
    </source>
</evidence>
<dbReference type="GO" id="GO:0006704">
    <property type="term" value="P:glucocorticoid biosynthetic process"/>
    <property type="evidence" value="ECO:0007669"/>
    <property type="project" value="TreeGrafter"/>
</dbReference>
<dbReference type="Gene3D" id="1.10.630.10">
    <property type="entry name" value="Cytochrome P450"/>
    <property type="match status" value="1"/>
</dbReference>
<dbReference type="GO" id="GO:0034650">
    <property type="term" value="P:cortisol metabolic process"/>
    <property type="evidence" value="ECO:0007669"/>
    <property type="project" value="TreeGrafter"/>
</dbReference>
<dbReference type="Pfam" id="PF09816">
    <property type="entry name" value="EAF"/>
    <property type="match status" value="1"/>
</dbReference>
<feature type="non-terminal residue" evidence="11">
    <location>
        <position position="714"/>
    </location>
</feature>
<evidence type="ECO:0000256" key="1">
    <source>
        <dbReference type="ARBA" id="ARBA00001971"/>
    </source>
</evidence>
<dbReference type="GO" id="GO:0006700">
    <property type="term" value="P:C21-steroid hormone biosynthetic process"/>
    <property type="evidence" value="ECO:0007669"/>
    <property type="project" value="TreeGrafter"/>
</dbReference>
<feature type="region of interest" description="Disordered" evidence="9">
    <location>
        <begin position="168"/>
        <end position="232"/>
    </location>
</feature>
<evidence type="ECO:0000256" key="7">
    <source>
        <dbReference type="ARBA" id="ARBA00023033"/>
    </source>
</evidence>
<dbReference type="GO" id="GO:0008203">
    <property type="term" value="P:cholesterol metabolic process"/>
    <property type="evidence" value="ECO:0007669"/>
    <property type="project" value="TreeGrafter"/>
</dbReference>
<evidence type="ECO:0000256" key="8">
    <source>
        <dbReference type="PIRSR" id="PIRSR602401-1"/>
    </source>
</evidence>
<dbReference type="InterPro" id="IPR050479">
    <property type="entry name" value="CYP11_CYP27_families"/>
</dbReference>
<dbReference type="InterPro" id="IPR002401">
    <property type="entry name" value="Cyt_P450_E_grp-I"/>
</dbReference>
<sequence length="714" mass="80540">MGSDLTRNDQWPISIHQLKPSHRQSRTANAIPVSARKIIESRVSIVYRRRSLGAQGGIDAGSSTPVTVFKGSKRPYTKECILIVNHDTGEYRLEKLSCNIAVKKTRADGSSKIQTFLEQQSQQMRSGGNSLKTPSTSKSPPAKEKMSPSSTMDDIEKELMAEARVMEQMGSGDSSSDTKSSSSSSSSDDSSSSSDSEDERHKPAVSQGRPFTPPTLNSSVGAPTSGMEDRSGSLMNTLRNIAQGCLRVFLPDVKVEGKVGYDLVRLGFNFSQSFKIEHKKIYGPIWKSKYGPLVVVNVASAELIEQVIRQEGKYPIRTDMPHWRGYRELRKQAYGPLTEMGPEWQRIRSILNPKMLKPKHVSTFSPAINLVVTDFIQKIGWLREKENGLMVRDMASELYKFAFEGICYVLFETRMGCLEKNIPQETQQFIDSVGEMFRLSPILVLFPKSVWPYLPFWKSFVAVWDHLFKVAKRLIDTKVVEIKEKMEKGEEVEGEYLTHLLISQKMSVDEILGSITELLLAGVDTTSNTISWALYHMAREPAIQEKLCDEVNRVCPKGQIPQAEDLAKMPWLKAIVKETLRLYPVVPGNARVVAENETVVGGYYFPKKTLFHLCHYAVSYEEEHFPDPQAFLPERWLRSGDKMKQHPFSSIPFGFGIRACLGKRVAELEMYCLLSRLIRHFEVRPDPSGLSVEAKTRTLLVPGTPINLQFLDRQ</sequence>
<feature type="binding site" description="axial binding residue" evidence="8">
    <location>
        <position position="660"/>
    </location>
    <ligand>
        <name>heme</name>
        <dbReference type="ChEBI" id="CHEBI:30413"/>
    </ligand>
    <ligandPart>
        <name>Fe</name>
        <dbReference type="ChEBI" id="CHEBI:18248"/>
    </ligandPart>
</feature>
<evidence type="ECO:0000259" key="10">
    <source>
        <dbReference type="Pfam" id="PF09816"/>
    </source>
</evidence>
<dbReference type="Pfam" id="PF00067">
    <property type="entry name" value="p450"/>
    <property type="match status" value="1"/>
</dbReference>
<dbReference type="AlphaFoldDB" id="A0A8X8BMN4"/>
<protein>
    <submittedName>
        <fullName evidence="11">CP27A protein</fullName>
    </submittedName>
</protein>
<accession>A0A8X8BMN4</accession>
<dbReference type="PANTHER" id="PTHR24279:SF123">
    <property type="entry name" value="CYTOCHROME P450 FAMILY 27 SUBFAMILY A MEMBER 1"/>
    <property type="match status" value="1"/>
</dbReference>
<evidence type="ECO:0000256" key="2">
    <source>
        <dbReference type="ARBA" id="ARBA00010617"/>
    </source>
</evidence>
<keyword evidence="4 8" id="KW-0479">Metal-binding</keyword>
<keyword evidence="7" id="KW-0503">Monooxygenase</keyword>
<feature type="compositionally biased region" description="Polar residues" evidence="9">
    <location>
        <begin position="119"/>
        <end position="131"/>
    </location>
</feature>
<dbReference type="EMBL" id="JAATIS010005477">
    <property type="protein sequence ID" value="KAG2459691.1"/>
    <property type="molecule type" value="Genomic_DNA"/>
</dbReference>
<comment type="similarity">
    <text evidence="2">Belongs to the cytochrome P450 family.</text>
</comment>
<evidence type="ECO:0000256" key="5">
    <source>
        <dbReference type="ARBA" id="ARBA00023002"/>
    </source>
</evidence>
<proteinExistence type="inferred from homology"/>
<dbReference type="GO" id="GO:0042359">
    <property type="term" value="P:vitamin D metabolic process"/>
    <property type="evidence" value="ECO:0007669"/>
    <property type="project" value="UniProtKB-ARBA"/>
</dbReference>
<comment type="cofactor">
    <cofactor evidence="1 8">
        <name>heme</name>
        <dbReference type="ChEBI" id="CHEBI:30413"/>
    </cofactor>
</comment>
<organism evidence="11 12">
    <name type="scientific">Polypterus senegalus</name>
    <name type="common">Senegal bichir</name>
    <dbReference type="NCBI Taxonomy" id="55291"/>
    <lineage>
        <taxon>Eukaryota</taxon>
        <taxon>Metazoa</taxon>
        <taxon>Chordata</taxon>
        <taxon>Craniata</taxon>
        <taxon>Vertebrata</taxon>
        <taxon>Euteleostomi</taxon>
        <taxon>Actinopterygii</taxon>
        <taxon>Polypteriformes</taxon>
        <taxon>Polypteridae</taxon>
        <taxon>Polypterus</taxon>
    </lineage>
</organism>
<evidence type="ECO:0000313" key="11">
    <source>
        <dbReference type="EMBL" id="KAG2459691.1"/>
    </source>
</evidence>
<dbReference type="GO" id="GO:0016705">
    <property type="term" value="F:oxidoreductase activity, acting on paired donors, with incorporation or reduction of molecular oxygen"/>
    <property type="evidence" value="ECO:0007669"/>
    <property type="project" value="InterPro"/>
</dbReference>
<evidence type="ECO:0000313" key="12">
    <source>
        <dbReference type="Proteomes" id="UP000886611"/>
    </source>
</evidence>
<dbReference type="FunFam" id="1.10.630.10:FF:000006">
    <property type="entry name" value="Cytochrome P450 302a1, mitochondrial"/>
    <property type="match status" value="1"/>
</dbReference>
<keyword evidence="6 8" id="KW-0408">Iron</keyword>
<evidence type="ECO:0000256" key="4">
    <source>
        <dbReference type="ARBA" id="ARBA00022723"/>
    </source>
</evidence>
<dbReference type="InterPro" id="IPR036396">
    <property type="entry name" value="Cyt_P450_sf"/>
</dbReference>
<dbReference type="PROSITE" id="PS00086">
    <property type="entry name" value="CYTOCHROME_P450"/>
    <property type="match status" value="1"/>
</dbReference>
<dbReference type="InterPro" id="IPR019194">
    <property type="entry name" value="Tscrpt_elong_fac_Eaf_N"/>
</dbReference>
<feature type="compositionally biased region" description="Low complexity" evidence="9">
    <location>
        <begin position="171"/>
        <end position="194"/>
    </location>
</feature>
<dbReference type="PANTHER" id="PTHR24279">
    <property type="entry name" value="CYTOCHROME P450"/>
    <property type="match status" value="1"/>
</dbReference>
<dbReference type="SUPFAM" id="SSF48264">
    <property type="entry name" value="Cytochrome P450"/>
    <property type="match status" value="1"/>
</dbReference>
<dbReference type="Proteomes" id="UP000886611">
    <property type="component" value="Unassembled WGS sequence"/>
</dbReference>
<dbReference type="GO" id="GO:0004497">
    <property type="term" value="F:monooxygenase activity"/>
    <property type="evidence" value="ECO:0007669"/>
    <property type="project" value="UniProtKB-KW"/>
</dbReference>
<dbReference type="GO" id="GO:0071375">
    <property type="term" value="P:cellular response to peptide hormone stimulus"/>
    <property type="evidence" value="ECO:0007669"/>
    <property type="project" value="TreeGrafter"/>
</dbReference>
<feature type="non-terminal residue" evidence="11">
    <location>
        <position position="1"/>
    </location>
</feature>
<dbReference type="GO" id="GO:0005743">
    <property type="term" value="C:mitochondrial inner membrane"/>
    <property type="evidence" value="ECO:0007669"/>
    <property type="project" value="TreeGrafter"/>
</dbReference>
<evidence type="ECO:0000256" key="6">
    <source>
        <dbReference type="ARBA" id="ARBA00023004"/>
    </source>
</evidence>